<organism evidence="1">
    <name type="scientific">marine sediment metagenome</name>
    <dbReference type="NCBI Taxonomy" id="412755"/>
    <lineage>
        <taxon>unclassified sequences</taxon>
        <taxon>metagenomes</taxon>
        <taxon>ecological metagenomes</taxon>
    </lineage>
</organism>
<name>X1MGY6_9ZZZZ</name>
<evidence type="ECO:0000313" key="1">
    <source>
        <dbReference type="EMBL" id="GAI17351.1"/>
    </source>
</evidence>
<sequence>TDPCTPPEPIDLNNLLVKIETYAEDEICPFTGFRGACMWPVYGPFVVGDGGVYTIDVTTGELREGRI</sequence>
<proteinExistence type="predicted"/>
<comment type="caution">
    <text evidence="1">The sequence shown here is derived from an EMBL/GenBank/DDBJ whole genome shotgun (WGS) entry which is preliminary data.</text>
</comment>
<reference evidence="1" key="1">
    <citation type="journal article" date="2014" name="Front. Microbiol.">
        <title>High frequency of phylogenetically diverse reductive dehalogenase-homologous genes in deep subseafloor sedimentary metagenomes.</title>
        <authorList>
            <person name="Kawai M."/>
            <person name="Futagami T."/>
            <person name="Toyoda A."/>
            <person name="Takaki Y."/>
            <person name="Nishi S."/>
            <person name="Hori S."/>
            <person name="Arai W."/>
            <person name="Tsubouchi T."/>
            <person name="Morono Y."/>
            <person name="Uchiyama I."/>
            <person name="Ito T."/>
            <person name="Fujiyama A."/>
            <person name="Inagaki F."/>
            <person name="Takami H."/>
        </authorList>
    </citation>
    <scope>NUCLEOTIDE SEQUENCE</scope>
    <source>
        <strain evidence="1">Expedition CK06-06</strain>
    </source>
</reference>
<dbReference type="EMBL" id="BARV01004337">
    <property type="protein sequence ID" value="GAI17351.1"/>
    <property type="molecule type" value="Genomic_DNA"/>
</dbReference>
<dbReference type="AlphaFoldDB" id="X1MGY6"/>
<feature type="non-terminal residue" evidence="1">
    <location>
        <position position="1"/>
    </location>
</feature>
<gene>
    <name evidence="1" type="ORF">S06H3_09707</name>
</gene>
<protein>
    <submittedName>
        <fullName evidence="1">Uncharacterized protein</fullName>
    </submittedName>
</protein>
<accession>X1MGY6</accession>